<dbReference type="EMBL" id="BMAW01125502">
    <property type="protein sequence ID" value="GFU12668.1"/>
    <property type="molecule type" value="Genomic_DNA"/>
</dbReference>
<accession>A0A8X6PMV8</accession>
<evidence type="ECO:0000313" key="4">
    <source>
        <dbReference type="EMBL" id="GFU12668.1"/>
    </source>
</evidence>
<evidence type="ECO:0000313" key="1">
    <source>
        <dbReference type="EMBL" id="GFS95285.1"/>
    </source>
</evidence>
<dbReference type="AlphaFoldDB" id="A0A8X6PMV8"/>
<keyword evidence="5" id="KW-1185">Reference proteome</keyword>
<comment type="caution">
    <text evidence="3">The sequence shown here is derived from an EMBL/GenBank/DDBJ whole genome shotgun (WGS) entry which is preliminary data.</text>
</comment>
<dbReference type="Proteomes" id="UP000887013">
    <property type="component" value="Unassembled WGS sequence"/>
</dbReference>
<evidence type="ECO:0000313" key="5">
    <source>
        <dbReference type="Proteomes" id="UP000887013"/>
    </source>
</evidence>
<organism evidence="3 5">
    <name type="scientific">Nephila pilipes</name>
    <name type="common">Giant wood spider</name>
    <name type="synonym">Nephila maculata</name>
    <dbReference type="NCBI Taxonomy" id="299642"/>
    <lineage>
        <taxon>Eukaryota</taxon>
        <taxon>Metazoa</taxon>
        <taxon>Ecdysozoa</taxon>
        <taxon>Arthropoda</taxon>
        <taxon>Chelicerata</taxon>
        <taxon>Arachnida</taxon>
        <taxon>Araneae</taxon>
        <taxon>Araneomorphae</taxon>
        <taxon>Entelegynae</taxon>
        <taxon>Araneoidea</taxon>
        <taxon>Nephilidae</taxon>
        <taxon>Nephila</taxon>
    </lineage>
</organism>
<protein>
    <submittedName>
        <fullName evidence="3">Uncharacterized protein</fullName>
    </submittedName>
</protein>
<proteinExistence type="predicted"/>
<dbReference type="EMBL" id="BMAW01071757">
    <property type="protein sequence ID" value="GFT79527.1"/>
    <property type="molecule type" value="Genomic_DNA"/>
</dbReference>
<dbReference type="EMBL" id="BMAW01061727">
    <property type="protein sequence ID" value="GFT32633.1"/>
    <property type="molecule type" value="Genomic_DNA"/>
</dbReference>
<evidence type="ECO:0000313" key="3">
    <source>
        <dbReference type="EMBL" id="GFT79527.1"/>
    </source>
</evidence>
<sequence length="120" mass="13547">MSLKGLTSAAKVTSRNELPSDVLQISRPKGNSFRNLILSAWTLTQLIIRLWTHPGRTFITVSRQRALAVRIDVPYYRDLIANSGEDGAILIGGDIAFDFNRKRKTLLSFYNLSLVLDKIR</sequence>
<reference evidence="3" key="1">
    <citation type="submission" date="2020-08" db="EMBL/GenBank/DDBJ databases">
        <title>Multicomponent nature underlies the extraordinary mechanical properties of spider dragline silk.</title>
        <authorList>
            <person name="Kono N."/>
            <person name="Nakamura H."/>
            <person name="Mori M."/>
            <person name="Yoshida Y."/>
            <person name="Ohtoshi R."/>
            <person name="Malay A.D."/>
            <person name="Moran D.A.P."/>
            <person name="Tomita M."/>
            <person name="Numata K."/>
            <person name="Arakawa K."/>
        </authorList>
    </citation>
    <scope>NUCLEOTIDE SEQUENCE</scope>
</reference>
<dbReference type="EMBL" id="BMAW01005660">
    <property type="protein sequence ID" value="GFS95285.1"/>
    <property type="molecule type" value="Genomic_DNA"/>
</dbReference>
<gene>
    <name evidence="4" type="ORF">NPIL_330441</name>
    <name evidence="2" type="ORF">NPIL_408641</name>
    <name evidence="3" type="ORF">NPIL_563771</name>
    <name evidence="1" type="ORF">NPIL_83191</name>
</gene>
<name>A0A8X6PMV8_NEPPI</name>
<evidence type="ECO:0000313" key="2">
    <source>
        <dbReference type="EMBL" id="GFT32633.1"/>
    </source>
</evidence>